<dbReference type="PANTHER" id="PTHR48081:SF33">
    <property type="entry name" value="KYNURENINE FORMAMIDASE"/>
    <property type="match status" value="1"/>
</dbReference>
<dbReference type="Pfam" id="PF00135">
    <property type="entry name" value="COesterase"/>
    <property type="match status" value="1"/>
</dbReference>
<reference evidence="4" key="2">
    <citation type="journal article" date="2020" name="Int. J. Syst. Evol. Microbiol.">
        <title>Genomic insights into a novel species Rhodoferax aquaticus sp. nov., isolated from freshwater.</title>
        <authorList>
            <person name="Li T."/>
            <person name="Zhuo Y."/>
            <person name="Jin C.Z."/>
            <person name="Wu X."/>
            <person name="Ko S.R."/>
            <person name="Jin F.J."/>
            <person name="Ahn C.Y."/>
            <person name="Oh H.M."/>
            <person name="Lee H.G."/>
            <person name="Jin L."/>
        </authorList>
    </citation>
    <scope>NUCLEOTIDE SEQUENCE [LARGE SCALE GENOMIC DNA]</scope>
    <source>
        <strain evidence="4">Gr-4</strain>
    </source>
</reference>
<protein>
    <submittedName>
        <fullName evidence="3">Alpha/beta hydrolase</fullName>
    </submittedName>
</protein>
<feature type="domain" description="Carboxylesterase type B" evidence="2">
    <location>
        <begin position="61"/>
        <end position="184"/>
    </location>
</feature>
<keyword evidence="1 3" id="KW-0378">Hydrolase</keyword>
<dbReference type="InterPro" id="IPR002018">
    <property type="entry name" value="CarbesteraseB"/>
</dbReference>
<dbReference type="InterPro" id="IPR029058">
    <property type="entry name" value="AB_hydrolase_fold"/>
</dbReference>
<reference evidence="4" key="1">
    <citation type="submission" date="2019-02" db="EMBL/GenBank/DDBJ databases">
        <title>Complete genome sequence of Rhodoferax sp. Gr-4.</title>
        <authorList>
            <person name="Jin L."/>
        </authorList>
    </citation>
    <scope>NUCLEOTIDE SEQUENCE [LARGE SCALE GENOMIC DNA]</scope>
    <source>
        <strain evidence="4">Gr-4</strain>
    </source>
</reference>
<evidence type="ECO:0000259" key="2">
    <source>
        <dbReference type="Pfam" id="PF00135"/>
    </source>
</evidence>
<evidence type="ECO:0000256" key="1">
    <source>
        <dbReference type="ARBA" id="ARBA00022801"/>
    </source>
</evidence>
<proteinExistence type="predicted"/>
<organism evidence="3 4">
    <name type="scientific">Rhodoferax aquaticus</name>
    <dbReference type="NCBI Taxonomy" id="2527691"/>
    <lineage>
        <taxon>Bacteria</taxon>
        <taxon>Pseudomonadati</taxon>
        <taxon>Pseudomonadota</taxon>
        <taxon>Betaproteobacteria</taxon>
        <taxon>Burkholderiales</taxon>
        <taxon>Comamonadaceae</taxon>
        <taxon>Rhodoferax</taxon>
    </lineage>
</organism>
<name>A0A515EU22_9BURK</name>
<accession>A0A515EU22</accession>
<dbReference type="InterPro" id="IPR050300">
    <property type="entry name" value="GDXG_lipolytic_enzyme"/>
</dbReference>
<evidence type="ECO:0000313" key="3">
    <source>
        <dbReference type="EMBL" id="QDL56166.1"/>
    </source>
</evidence>
<dbReference type="KEGG" id="rhg:EXZ61_19480"/>
<gene>
    <name evidence="3" type="ORF">EXZ61_19480</name>
</gene>
<dbReference type="RefSeq" id="WP_142813545.1">
    <property type="nucleotide sequence ID" value="NZ_CP036282.1"/>
</dbReference>
<dbReference type="AlphaFoldDB" id="A0A515EU22"/>
<dbReference type="PANTHER" id="PTHR48081">
    <property type="entry name" value="AB HYDROLASE SUPERFAMILY PROTEIN C4A8.06C"/>
    <property type="match status" value="1"/>
</dbReference>
<keyword evidence="4" id="KW-1185">Reference proteome</keyword>
<dbReference type="EMBL" id="CP036282">
    <property type="protein sequence ID" value="QDL56166.1"/>
    <property type="molecule type" value="Genomic_DNA"/>
</dbReference>
<dbReference type="Proteomes" id="UP000317365">
    <property type="component" value="Chromosome"/>
</dbReference>
<dbReference type="Gene3D" id="3.40.50.1820">
    <property type="entry name" value="alpha/beta hydrolase"/>
    <property type="match status" value="1"/>
</dbReference>
<dbReference type="GO" id="GO:0016787">
    <property type="term" value="F:hydrolase activity"/>
    <property type="evidence" value="ECO:0007669"/>
    <property type="project" value="UniProtKB-KW"/>
</dbReference>
<dbReference type="SUPFAM" id="SSF53474">
    <property type="entry name" value="alpha/beta-Hydrolases"/>
    <property type="match status" value="1"/>
</dbReference>
<evidence type="ECO:0000313" key="4">
    <source>
        <dbReference type="Proteomes" id="UP000317365"/>
    </source>
</evidence>
<sequence length="290" mass="31759">MQALYPPFETQAQIDAQYNPSLGLADPAEPGRHYVQKAQHARDSLRCVLDVPFGPTVHETLDIFPADVPNAPVFVFIHGGYWRALSSKEFSGVALGLQPLGITTVVINYALCPFVSIDEITRQCRAAVAWTVRNIAQYGGDPSRVSLGGHSAGGHLTAMCLQTEWARDYGLAPDPIHSAILVSGLYDLAPLRYSYLQPMIQLDDGVVKRNSPAYNVRPCKTPLWITWGGAESTEFERQSTLLHSAWLAAGNQAELSAQPGANHFTAIHGFEDAQSPVSQWLAQRLHSQTR</sequence>